<gene>
    <name evidence="3" type="ORF">LOD99_13603</name>
</gene>
<dbReference type="GO" id="GO:0000281">
    <property type="term" value="P:mitotic cytokinesis"/>
    <property type="evidence" value="ECO:0007669"/>
    <property type="project" value="TreeGrafter"/>
</dbReference>
<dbReference type="InterPro" id="IPR051364">
    <property type="entry name" value="Cytokinesis/Rho-signaling"/>
</dbReference>
<dbReference type="SUPFAM" id="SSF50729">
    <property type="entry name" value="PH domain-like"/>
    <property type="match status" value="1"/>
</dbReference>
<feature type="region of interest" description="Disordered" evidence="1">
    <location>
        <begin position="275"/>
        <end position="297"/>
    </location>
</feature>
<feature type="region of interest" description="Disordered" evidence="1">
    <location>
        <begin position="1"/>
        <end position="76"/>
    </location>
</feature>
<feature type="compositionally biased region" description="Low complexity" evidence="1">
    <location>
        <begin position="275"/>
        <end position="286"/>
    </location>
</feature>
<dbReference type="InterPro" id="IPR011993">
    <property type="entry name" value="PH-like_dom_sf"/>
</dbReference>
<feature type="region of interest" description="Disordered" evidence="1">
    <location>
        <begin position="716"/>
        <end position="738"/>
    </location>
</feature>
<dbReference type="GO" id="GO:0005826">
    <property type="term" value="C:actomyosin contractile ring"/>
    <property type="evidence" value="ECO:0007669"/>
    <property type="project" value="TreeGrafter"/>
</dbReference>
<evidence type="ECO:0000259" key="2">
    <source>
        <dbReference type="PROSITE" id="PS50003"/>
    </source>
</evidence>
<keyword evidence="4" id="KW-1185">Reference proteome</keyword>
<comment type="caution">
    <text evidence="3">The sequence shown here is derived from an EMBL/GenBank/DDBJ whole genome shotgun (WGS) entry which is preliminary data.</text>
</comment>
<evidence type="ECO:0000256" key="1">
    <source>
        <dbReference type="SAM" id="MobiDB-lite"/>
    </source>
</evidence>
<dbReference type="Pfam" id="PF08174">
    <property type="entry name" value="Anillin"/>
    <property type="match status" value="1"/>
</dbReference>
<organism evidence="3 4">
    <name type="scientific">Oopsacas minuta</name>
    <dbReference type="NCBI Taxonomy" id="111878"/>
    <lineage>
        <taxon>Eukaryota</taxon>
        <taxon>Metazoa</taxon>
        <taxon>Porifera</taxon>
        <taxon>Hexactinellida</taxon>
        <taxon>Hexasterophora</taxon>
        <taxon>Lyssacinosida</taxon>
        <taxon>Leucopsacidae</taxon>
        <taxon>Oopsacas</taxon>
    </lineage>
</organism>
<dbReference type="GO" id="GO:0000915">
    <property type="term" value="P:actomyosin contractile ring assembly"/>
    <property type="evidence" value="ECO:0007669"/>
    <property type="project" value="TreeGrafter"/>
</dbReference>
<evidence type="ECO:0000313" key="4">
    <source>
        <dbReference type="Proteomes" id="UP001165289"/>
    </source>
</evidence>
<dbReference type="PROSITE" id="PS50003">
    <property type="entry name" value="PH_DOMAIN"/>
    <property type="match status" value="1"/>
</dbReference>
<dbReference type="AlphaFoldDB" id="A0AAV7KKK9"/>
<dbReference type="Pfam" id="PF00169">
    <property type="entry name" value="PH"/>
    <property type="match status" value="1"/>
</dbReference>
<accession>A0AAV7KKK9</accession>
<feature type="compositionally biased region" description="Polar residues" evidence="1">
    <location>
        <begin position="50"/>
        <end position="65"/>
    </location>
</feature>
<sequence>MDPSPEQEPLSNHSTTENSTVELNLNHTDTPEQNSRTKSQVESDDDKYCYSNSSENSDSPAPTSKPTTPELLLPLEPEFFTETGESISEVKSSHLSTDSPQEINLVDKDKEVDVEWNSSKNYDHLVPTTPELIIPLESQFFTEAVESISELKSSHRSNDSLPLEVSLRDKDKDIDIELKFNKNSDPLPITSDDNTEMASSKEVEKIQSPSENVFYSELRSQKPCSAPHSPIFPSKRKIHRKSCQEPPSLPEISPGRSSVFYAPIELEDKFDIMSGPSIPSQSIKSPPSKRHTSSLSSKPQYPTLFELSYSDSDSVNLSIVDRIEREYKIKEGTIKLFNAAKNIQQSMEAAKSYFTSNAKIIALLRKLQSSKVEEREQQEDKPGSLLSVDVTPEPSKATISISHIRIPLEWKEFDNIKHPIETGWVFCLFKLEGEVADTQTLISVDRSINDLTFPDVIIFPAPVSHEFRLEIEVYFSQGLFSGKDIGSSKGIRNRSKTKWSTDSISSQASSYDSPSNMPRYHLAGFSSLKLADLSEGLYTYKLTKGAVGSSPSASTHTFSNQLLPLWGQICSQIYVVPTSVKGNKMEGFVDIRSMVNESPVWKHYWCVLKQTTLFFWNAPEDVRNSTHISNIPLTTMMEVKRPRAEDGTFRKNSLFISECETKQHAISFGNKEERDSWWKELSRSISDLQVWRNYATKCQVVPDLLTSKKSFNSRTKRVASPIESMRQSITAPPESHTKRFISTGNTAVAKSASKSHVPHV</sequence>
<dbReference type="InterPro" id="IPR001849">
    <property type="entry name" value="PH_domain"/>
</dbReference>
<dbReference type="PANTHER" id="PTHR21538:SF24">
    <property type="entry name" value="PH DOMAIN-CONTAINING PROTEIN"/>
    <property type="match status" value="1"/>
</dbReference>
<reference evidence="3 4" key="1">
    <citation type="journal article" date="2023" name="BMC Biol.">
        <title>The compact genome of the sponge Oopsacas minuta (Hexactinellida) is lacking key metazoan core genes.</title>
        <authorList>
            <person name="Santini S."/>
            <person name="Schenkelaars Q."/>
            <person name="Jourda C."/>
            <person name="Duchesne M."/>
            <person name="Belahbib H."/>
            <person name="Rocher C."/>
            <person name="Selva M."/>
            <person name="Riesgo A."/>
            <person name="Vervoort M."/>
            <person name="Leys S.P."/>
            <person name="Kodjabachian L."/>
            <person name="Le Bivic A."/>
            <person name="Borchiellini C."/>
            <person name="Claverie J.M."/>
            <person name="Renard E."/>
        </authorList>
    </citation>
    <scope>NUCLEOTIDE SEQUENCE [LARGE SCALE GENOMIC DNA]</scope>
    <source>
        <strain evidence="3">SPO-2</strain>
    </source>
</reference>
<dbReference type="Gene3D" id="2.30.29.30">
    <property type="entry name" value="Pleckstrin-homology domain (PH domain)/Phosphotyrosine-binding domain (PTB)"/>
    <property type="match status" value="1"/>
</dbReference>
<evidence type="ECO:0000313" key="3">
    <source>
        <dbReference type="EMBL" id="KAI6660879.1"/>
    </source>
</evidence>
<dbReference type="SMART" id="SM00233">
    <property type="entry name" value="PH"/>
    <property type="match status" value="1"/>
</dbReference>
<dbReference type="EMBL" id="JAKMXF010000022">
    <property type="protein sequence ID" value="KAI6660879.1"/>
    <property type="molecule type" value="Genomic_DNA"/>
</dbReference>
<protein>
    <submittedName>
        <fullName evidence="3">Rhotekin-like isoform X2</fullName>
    </submittedName>
</protein>
<dbReference type="GO" id="GO:0031106">
    <property type="term" value="P:septin ring organization"/>
    <property type="evidence" value="ECO:0007669"/>
    <property type="project" value="TreeGrafter"/>
</dbReference>
<name>A0AAV7KKK9_9METZ</name>
<dbReference type="InterPro" id="IPR012966">
    <property type="entry name" value="AHD"/>
</dbReference>
<dbReference type="Proteomes" id="UP001165289">
    <property type="component" value="Unassembled WGS sequence"/>
</dbReference>
<feature type="domain" description="PH" evidence="2">
    <location>
        <begin position="582"/>
        <end position="686"/>
    </location>
</feature>
<dbReference type="PANTHER" id="PTHR21538">
    <property type="entry name" value="ANILLIN/RHOTEKIN RTKN"/>
    <property type="match status" value="1"/>
</dbReference>
<proteinExistence type="predicted"/>
<feature type="compositionally biased region" description="Low complexity" evidence="1">
    <location>
        <begin position="66"/>
        <end position="76"/>
    </location>
</feature>
<feature type="compositionally biased region" description="Polar residues" evidence="1">
    <location>
        <begin position="9"/>
        <end position="40"/>
    </location>
</feature>